<name>A0A7K7IV11_LOXCU</name>
<feature type="compositionally biased region" description="Polar residues" evidence="2">
    <location>
        <begin position="1065"/>
        <end position="1085"/>
    </location>
</feature>
<feature type="region of interest" description="Disordered" evidence="2">
    <location>
        <begin position="437"/>
        <end position="490"/>
    </location>
</feature>
<reference evidence="4 5" key="1">
    <citation type="submission" date="2019-09" db="EMBL/GenBank/DDBJ databases">
        <title>Bird 10,000 Genomes (B10K) Project - Family phase.</title>
        <authorList>
            <person name="Zhang G."/>
        </authorList>
    </citation>
    <scope>NUCLEOTIDE SEQUENCE [LARGE SCALE GENOMIC DNA]</scope>
    <source>
        <strain evidence="4">OUT-0011</strain>
        <tissue evidence="4">Muscle</tissue>
    </source>
</reference>
<accession>A0A7K7IV11</accession>
<dbReference type="InterPro" id="IPR024138">
    <property type="entry name" value="Pericentriolar_Pcm1"/>
</dbReference>
<dbReference type="GO" id="GO:0034451">
    <property type="term" value="C:centriolar satellite"/>
    <property type="evidence" value="ECO:0007669"/>
    <property type="project" value="TreeGrafter"/>
</dbReference>
<feature type="compositionally biased region" description="Low complexity" evidence="2">
    <location>
        <begin position="339"/>
        <end position="348"/>
    </location>
</feature>
<dbReference type="GO" id="GO:1905515">
    <property type="term" value="P:non-motile cilium assembly"/>
    <property type="evidence" value="ECO:0007669"/>
    <property type="project" value="TreeGrafter"/>
</dbReference>
<feature type="compositionally biased region" description="Low complexity" evidence="2">
    <location>
        <begin position="472"/>
        <end position="483"/>
    </location>
</feature>
<feature type="region of interest" description="Disordered" evidence="2">
    <location>
        <begin position="1170"/>
        <end position="1231"/>
    </location>
</feature>
<feature type="region of interest" description="Disordered" evidence="2">
    <location>
        <begin position="1613"/>
        <end position="1745"/>
    </location>
</feature>
<comment type="caution">
    <text evidence="4">The sequence shown here is derived from an EMBL/GenBank/DDBJ whole genome shotgun (WGS) entry which is preliminary data.</text>
</comment>
<evidence type="ECO:0000256" key="1">
    <source>
        <dbReference type="SAM" id="Coils"/>
    </source>
</evidence>
<feature type="region of interest" description="Disordered" evidence="2">
    <location>
        <begin position="1778"/>
        <end position="1840"/>
    </location>
</feature>
<evidence type="ECO:0000313" key="4">
    <source>
        <dbReference type="EMBL" id="NWY97963.1"/>
    </source>
</evidence>
<feature type="region of interest" description="Disordered" evidence="2">
    <location>
        <begin position="157"/>
        <end position="183"/>
    </location>
</feature>
<feature type="region of interest" description="Disordered" evidence="2">
    <location>
        <begin position="1867"/>
        <end position="1898"/>
    </location>
</feature>
<proteinExistence type="predicted"/>
<feature type="compositionally biased region" description="Polar residues" evidence="2">
    <location>
        <begin position="107"/>
        <end position="118"/>
    </location>
</feature>
<feature type="region of interest" description="Disordered" evidence="2">
    <location>
        <begin position="1061"/>
        <end position="1136"/>
    </location>
</feature>
<dbReference type="PANTHER" id="PTHR14164">
    <property type="entry name" value="PERICENTRIOLAR MATERIAL 1-RELATED"/>
    <property type="match status" value="1"/>
</dbReference>
<feature type="coiled-coil region" evidence="1">
    <location>
        <begin position="734"/>
        <end position="761"/>
    </location>
</feature>
<feature type="domain" description="Pericentriolar material 1 protein C-terminal" evidence="3">
    <location>
        <begin position="1282"/>
        <end position="1877"/>
    </location>
</feature>
<feature type="non-terminal residue" evidence="4">
    <location>
        <position position="1"/>
    </location>
</feature>
<evidence type="ECO:0000313" key="5">
    <source>
        <dbReference type="Proteomes" id="UP000564784"/>
    </source>
</evidence>
<feature type="compositionally biased region" description="Basic and acidic residues" evidence="2">
    <location>
        <begin position="43"/>
        <end position="60"/>
    </location>
</feature>
<feature type="region of interest" description="Disordered" evidence="2">
    <location>
        <begin position="1"/>
        <end position="132"/>
    </location>
</feature>
<gene>
    <name evidence="4" type="primary">Pcm1</name>
    <name evidence="4" type="ORF">LOXCUR_R05329</name>
</gene>
<feature type="compositionally biased region" description="Polar residues" evidence="2">
    <location>
        <begin position="349"/>
        <end position="361"/>
    </location>
</feature>
<feature type="compositionally biased region" description="Acidic residues" evidence="2">
    <location>
        <begin position="442"/>
        <end position="456"/>
    </location>
</feature>
<feature type="coiled-coil region" evidence="1">
    <location>
        <begin position="565"/>
        <end position="592"/>
    </location>
</feature>
<feature type="compositionally biased region" description="Polar residues" evidence="2">
    <location>
        <begin position="461"/>
        <end position="471"/>
    </location>
</feature>
<evidence type="ECO:0000256" key="2">
    <source>
        <dbReference type="SAM" id="MobiDB-lite"/>
    </source>
</evidence>
<feature type="region of interest" description="Disordered" evidence="2">
    <location>
        <begin position="265"/>
        <end position="301"/>
    </location>
</feature>
<feature type="region of interest" description="Disordered" evidence="2">
    <location>
        <begin position="808"/>
        <end position="835"/>
    </location>
</feature>
<feature type="compositionally biased region" description="Basic and acidic residues" evidence="2">
    <location>
        <begin position="1867"/>
        <end position="1879"/>
    </location>
</feature>
<feature type="compositionally biased region" description="Polar residues" evidence="2">
    <location>
        <begin position="1183"/>
        <end position="1200"/>
    </location>
</feature>
<feature type="compositionally biased region" description="Low complexity" evidence="2">
    <location>
        <begin position="1709"/>
        <end position="1722"/>
    </location>
</feature>
<feature type="compositionally biased region" description="Low complexity" evidence="2">
    <location>
        <begin position="1803"/>
        <end position="1814"/>
    </location>
</feature>
<feature type="region of interest" description="Disordered" evidence="2">
    <location>
        <begin position="524"/>
        <end position="558"/>
    </location>
</feature>
<dbReference type="GO" id="GO:0034454">
    <property type="term" value="P:microtubule anchoring at centrosome"/>
    <property type="evidence" value="ECO:0007669"/>
    <property type="project" value="InterPro"/>
</dbReference>
<protein>
    <submittedName>
        <fullName evidence="4">PCM1 protein</fullName>
    </submittedName>
</protein>
<feature type="compositionally biased region" description="Basic and acidic residues" evidence="2">
    <location>
        <begin position="1620"/>
        <end position="1629"/>
    </location>
</feature>
<dbReference type="OrthoDB" id="2125770at2759"/>
<feature type="compositionally biased region" description="Acidic residues" evidence="2">
    <location>
        <begin position="1653"/>
        <end position="1662"/>
    </location>
</feature>
<feature type="compositionally biased region" description="Basic and acidic residues" evidence="2">
    <location>
        <begin position="1111"/>
        <end position="1135"/>
    </location>
</feature>
<feature type="region of interest" description="Disordered" evidence="2">
    <location>
        <begin position="339"/>
        <end position="361"/>
    </location>
</feature>
<feature type="coiled-coil region" evidence="1">
    <location>
        <begin position="642"/>
        <end position="679"/>
    </location>
</feature>
<organism evidence="4 5">
    <name type="scientific">Loxia curvirostra</name>
    <name type="common">Red crossbill</name>
    <dbReference type="NCBI Taxonomy" id="64802"/>
    <lineage>
        <taxon>Eukaryota</taxon>
        <taxon>Metazoa</taxon>
        <taxon>Chordata</taxon>
        <taxon>Craniata</taxon>
        <taxon>Vertebrata</taxon>
        <taxon>Euteleostomi</taxon>
        <taxon>Archelosauria</taxon>
        <taxon>Archosauria</taxon>
        <taxon>Dinosauria</taxon>
        <taxon>Saurischia</taxon>
        <taxon>Theropoda</taxon>
        <taxon>Coelurosauria</taxon>
        <taxon>Aves</taxon>
        <taxon>Neognathae</taxon>
        <taxon>Neoaves</taxon>
        <taxon>Telluraves</taxon>
        <taxon>Australaves</taxon>
        <taxon>Passeriformes</taxon>
        <taxon>Passeroidea</taxon>
        <taxon>Fringillidae</taxon>
        <taxon>Carduelinae</taxon>
        <taxon>Loxia</taxon>
    </lineage>
</organism>
<feature type="compositionally biased region" description="Polar residues" evidence="2">
    <location>
        <begin position="1778"/>
        <end position="1800"/>
    </location>
</feature>
<dbReference type="Pfam" id="PF15717">
    <property type="entry name" value="PCM1_C"/>
    <property type="match status" value="1"/>
</dbReference>
<feature type="non-terminal residue" evidence="4">
    <location>
        <position position="1898"/>
    </location>
</feature>
<dbReference type="GO" id="GO:0071539">
    <property type="term" value="P:protein localization to centrosome"/>
    <property type="evidence" value="ECO:0007669"/>
    <property type="project" value="InterPro"/>
</dbReference>
<dbReference type="InterPro" id="IPR031446">
    <property type="entry name" value="PCM1_C"/>
</dbReference>
<feature type="region of interest" description="Disordered" evidence="2">
    <location>
        <begin position="991"/>
        <end position="1019"/>
    </location>
</feature>
<sequence>MATGGAPFEEGMNDQDLPSWSNESLDDRLNNMDWGGQQKKANRSSEKNKKKLSGEGDTRLTNDISPESSPGMERRKTRTSHSFPHARYMTQMSVPEQAELERLKQRINFSDLDQINTNKSKDPASGSQKKEGGVSAQCKELFGAALSKDFLQNCQASAQEDGRGEQAMDSSQARDPQQEAKEELENLKKQHDLLKRMLQQQEELKALQGRQAALLALQHKAEQAIAVLDDSVVTETTGSVSGVSLTSELNEELNDLIQRFHNQLHDSQTQSVPDNRRQAESLSLTREISQSRNSSMCEHQSDEKAQLFNKMRMLQGKKQKMDKLLGELHTLRDQHLNNSSFFPASSSPQRSVDQRSTTSAASGPVGIVTVVNGEPNSLASAPYLPDSLVSQNESEEDENLNPTEKLQKLNEVRKRLNELRELVHYYEQTSDMMADAVNENTKEEEETEESESDSEHEDPQPVTNIRLNPQGISSWSEINSNSNVQCGTNNRDGRHLNTDCEINNRSAANIRTLNMSSALDCHNRENDKHLDLPQGEDDEVEDRVSEDSMSSHRSSLGDVAGDAEFEQKINRLIAAKQKLRQLQNLAAMVQDDDPEPQGAVANASNIGDLMGEVEETKQQPNNVRASSNKLKKDVRLNEKAREKFYEAKLQQQQRELKQLQEERRKLFEIQEKIQVLQKACPDLQLSAGLGNCPANRQTSQATSTPATNECNTAGKPLFECDESLPVGSELWSEMRRHEILREELRQRRKQLEALMAEDQRRRELAETISAVAASVKSEGSEAQCTPRQSRTEKTMATWGGSTQCALEEENGDEDGYLSDGGGQAEEEEEDASSLNDSFSVCPNNNIPENAYFGKGNKDRWKNCRPLSADGNYRPVSKARQQQNINMRRQENFRWVSELSYVEEKERWQEQINQLKRQHEFSVSICQTLMQDQQTLSCLLQTLLTGPYSMMPNNVASSQIHLIMHQLNQCYTQLTWQQNNVQRLKQMLSDLMQQQEQQCQEKPSRKERGSSAPPPPSPVFCPFNYPPQPVNLFSVPGFTNFSSFAPGINCNPVFPSGFGDFAHNVSPRSSEQQEQQHPLEHNTSGKTEYMAFPKPFESSSSNGADKQRRNHRQPEEETEKRSTWLDDSQEMKKDDQSQLNAGFAVSVQNIASSHKNQCDMNWRREFDEESLESFSSMPDPIDPTTVTKTFRSRKASAQASLASKDKTPKSKNKRKSSSQLKGRTKNAGYESASASSVCEPCKNNKSRHADDVVHAKVFSKRNQEQLEKIIKYSRSTEMSSETGSDLSMFEALRDTIYSEVATLISQNESRPHFLIELFHELQLLNTDYLRQRALYALQDIVTRHLCEKNEKGKCSKSLNSSTWVASNSELTPSESLASTDDETFGKNFSTEACQECERPDADNGSTLSTSSNFEPFATDDLGNTVIHLDKALSWMREYERMKVEAESTLDSEGCSSNFQGASAAKLEGPGTGECQSVPQSGDVSAVPCPRIDTQQLDRQIKAIMKEVIPFLKEHMDEVCSSQLLTSVRRMVLTLTQQNDESKEFVKFFHKQLGSILQDSLAKFAGRKLKDCGEDLLVEISEVLFNELAFFKLMQDLDSNSISVKQRCKRKIENTEGMQSCAKEDKDETETAKQVPDSEVCAGNRVPENIRSDASDQEEDEESESGPVAISLSKAETQALTNYGSGEDENEDEEIEFEEGPVDVQTSLQASSETTENEQTSNQELSKAKSSEISSSEQPAKGKPCEQDVAAAVHHYLSVMENTPALTANTPESFITATVKTEGSSSSLTVNETQTRDTTCAENKSGASSESSMAGSPDTESPVLVNEYEPGSGNVSQKSDEDDFVKVEDLPLKLAVYSEADIMKKMETEAQTKSLSDELLDRGGAQDQELVGDAQTLKEP</sequence>
<dbReference type="PANTHER" id="PTHR14164:SF12">
    <property type="entry name" value="PERICENTRIOLAR MATERIAL 1 PROTEIN"/>
    <property type="match status" value="1"/>
</dbReference>
<dbReference type="Proteomes" id="UP000564784">
    <property type="component" value="Unassembled WGS sequence"/>
</dbReference>
<keyword evidence="1" id="KW-0175">Coiled coil</keyword>
<dbReference type="EMBL" id="VZSM01004055">
    <property type="protein sequence ID" value="NWY97963.1"/>
    <property type="molecule type" value="Genomic_DNA"/>
</dbReference>
<feature type="compositionally biased region" description="Acidic residues" evidence="2">
    <location>
        <begin position="1684"/>
        <end position="1699"/>
    </location>
</feature>
<feature type="compositionally biased region" description="Polar residues" evidence="2">
    <location>
        <begin position="1672"/>
        <end position="1682"/>
    </location>
</feature>
<feature type="compositionally biased region" description="Polar residues" evidence="2">
    <location>
        <begin position="280"/>
        <end position="298"/>
    </location>
</feature>
<keyword evidence="5" id="KW-1185">Reference proteome</keyword>
<dbReference type="GO" id="GO:0036064">
    <property type="term" value="C:ciliary basal body"/>
    <property type="evidence" value="ECO:0007669"/>
    <property type="project" value="TreeGrafter"/>
</dbReference>
<evidence type="ECO:0000259" key="3">
    <source>
        <dbReference type="Pfam" id="PF15717"/>
    </source>
</evidence>